<evidence type="ECO:0000313" key="3">
    <source>
        <dbReference type="Proteomes" id="UP000283269"/>
    </source>
</evidence>
<dbReference type="InterPro" id="IPR010550">
    <property type="entry name" value="DCD_N"/>
</dbReference>
<evidence type="ECO:0000259" key="1">
    <source>
        <dbReference type="Pfam" id="PF06559"/>
    </source>
</evidence>
<sequence>MPPAINEQSRLCRCKFRRCCDFTDPITGEQGKLLNARDYKAHQFQQQREDLQVGYHAWDAQTEALAVHQQHIEEQMESLMIEKINLIPSSVIKPNSDYIINKKKQIAAHIGLILDEITAQQQTIRLLDLNPGPLKDSSLLDGLEMCTSVQGFVERSVVSLAPAKHGPTRKHPSIKTLAENAQMALDLLGIKVKNINDLYTKELKKRQHFKPIMQSANSIIQLTTFMVVAIQVILGLSRCGCHWIFQMCDYIVQETAISASQITVPPVIQRLLSKFPCDIRMATSYFNLDVHCTVYATCPKCYEIYSAEMVHDIPVYPERCRARQRSMKQGGSTRSCRELLVRPTQIGKGQINTPIKPYISFSFHDWMANLVSRRTYEENMDSAWQRMKSDEHGDIKDIFQATCIKELKGHNKKMHFSKISDETSGRYLFSLGFNFFNPLRNLTAGKKVSIGVIALICLNLPIDIHYKPKNIFLAGIIPGPSHCWRRPV</sequence>
<dbReference type="OrthoDB" id="3253623at2759"/>
<feature type="domain" description="2'-deoxycytidine 5'-triphosphate deaminase N-terminal" evidence="1">
    <location>
        <begin position="30"/>
        <end position="106"/>
    </location>
</feature>
<organism evidence="2 3">
    <name type="scientific">Psilocybe cyanescens</name>
    <dbReference type="NCBI Taxonomy" id="93625"/>
    <lineage>
        <taxon>Eukaryota</taxon>
        <taxon>Fungi</taxon>
        <taxon>Dikarya</taxon>
        <taxon>Basidiomycota</taxon>
        <taxon>Agaricomycotina</taxon>
        <taxon>Agaricomycetes</taxon>
        <taxon>Agaricomycetidae</taxon>
        <taxon>Agaricales</taxon>
        <taxon>Agaricineae</taxon>
        <taxon>Strophariaceae</taxon>
        <taxon>Psilocybe</taxon>
    </lineage>
</organism>
<comment type="caution">
    <text evidence="2">The sequence shown here is derived from an EMBL/GenBank/DDBJ whole genome shotgun (WGS) entry which is preliminary data.</text>
</comment>
<dbReference type="EMBL" id="NHYD01000335">
    <property type="protein sequence ID" value="PPQ94466.1"/>
    <property type="molecule type" value="Genomic_DNA"/>
</dbReference>
<dbReference type="Proteomes" id="UP000283269">
    <property type="component" value="Unassembled WGS sequence"/>
</dbReference>
<evidence type="ECO:0000313" key="2">
    <source>
        <dbReference type="EMBL" id="PPQ94466.1"/>
    </source>
</evidence>
<protein>
    <recommendedName>
        <fullName evidence="1">2'-deoxycytidine 5'-triphosphate deaminase N-terminal domain-containing protein</fullName>
    </recommendedName>
</protein>
<keyword evidence="3" id="KW-1185">Reference proteome</keyword>
<proteinExistence type="predicted"/>
<dbReference type="GO" id="GO:0008829">
    <property type="term" value="F:dCTP deaminase activity"/>
    <property type="evidence" value="ECO:0007669"/>
    <property type="project" value="InterPro"/>
</dbReference>
<accession>A0A409XUT8</accession>
<dbReference type="AlphaFoldDB" id="A0A409XUT8"/>
<dbReference type="InParanoid" id="A0A409XUT8"/>
<reference evidence="2 3" key="1">
    <citation type="journal article" date="2018" name="Evol. Lett.">
        <title>Horizontal gene cluster transfer increased hallucinogenic mushroom diversity.</title>
        <authorList>
            <person name="Reynolds H.T."/>
            <person name="Vijayakumar V."/>
            <person name="Gluck-Thaler E."/>
            <person name="Korotkin H.B."/>
            <person name="Matheny P.B."/>
            <person name="Slot J.C."/>
        </authorList>
    </citation>
    <scope>NUCLEOTIDE SEQUENCE [LARGE SCALE GENOMIC DNA]</scope>
    <source>
        <strain evidence="2 3">2631</strain>
    </source>
</reference>
<gene>
    <name evidence="2" type="ORF">CVT25_001121</name>
</gene>
<name>A0A409XUT8_PSICY</name>
<dbReference type="Pfam" id="PF06559">
    <property type="entry name" value="DCD_N"/>
    <property type="match status" value="1"/>
</dbReference>
<dbReference type="GO" id="GO:0009394">
    <property type="term" value="P:2'-deoxyribonucleotide metabolic process"/>
    <property type="evidence" value="ECO:0007669"/>
    <property type="project" value="InterPro"/>
</dbReference>